<feature type="domain" description="BPL/LPL catalytic" evidence="1">
    <location>
        <begin position="1"/>
        <end position="74"/>
    </location>
</feature>
<evidence type="ECO:0000259" key="1">
    <source>
        <dbReference type="PROSITE" id="PS51733"/>
    </source>
</evidence>
<protein>
    <recommendedName>
        <fullName evidence="1">BPL/LPL catalytic domain-containing protein</fullName>
    </recommendedName>
</protein>
<dbReference type="EMBL" id="AHOR02000014">
    <property type="protein sequence ID" value="EMF83223.1"/>
    <property type="molecule type" value="Genomic_DNA"/>
</dbReference>
<dbReference type="GO" id="GO:0009249">
    <property type="term" value="P:protein lipoylation"/>
    <property type="evidence" value="ECO:0007669"/>
    <property type="project" value="InterPro"/>
</dbReference>
<comment type="caution">
    <text evidence="2">The sequence shown here is derived from an EMBL/GenBank/DDBJ whole genome shotgun (WGS) entry which is preliminary data.</text>
</comment>
<dbReference type="SUPFAM" id="SSF55681">
    <property type="entry name" value="Class II aaRS and biotin synthetases"/>
    <property type="match status" value="1"/>
</dbReference>
<dbReference type="InterPro" id="IPR020605">
    <property type="entry name" value="Octanoyltransferase_CS"/>
</dbReference>
<dbReference type="AlphaFoldDB" id="M3EQA9"/>
<dbReference type="PROSITE" id="PS51733">
    <property type="entry name" value="BPL_LPL_CATALYTIC"/>
    <property type="match status" value="1"/>
</dbReference>
<accession>M3EQA9</accession>
<dbReference type="InterPro" id="IPR004143">
    <property type="entry name" value="BPL_LPL_catalytic"/>
</dbReference>
<dbReference type="GO" id="GO:0033819">
    <property type="term" value="F:lipoyl(octanoyl) transferase activity"/>
    <property type="evidence" value="ECO:0007669"/>
    <property type="project" value="InterPro"/>
</dbReference>
<dbReference type="InterPro" id="IPR045864">
    <property type="entry name" value="aa-tRNA-synth_II/BPL/LPL"/>
</dbReference>
<gene>
    <name evidence="2" type="ORF">LEP1GSC188_4511</name>
</gene>
<evidence type="ECO:0000313" key="3">
    <source>
        <dbReference type="Proteomes" id="UP000011770"/>
    </source>
</evidence>
<organism evidence="2 3">
    <name type="scientific">Leptospira weilii serovar Topaz str. LT2116</name>
    <dbReference type="NCBI Taxonomy" id="1088540"/>
    <lineage>
        <taxon>Bacteria</taxon>
        <taxon>Pseudomonadati</taxon>
        <taxon>Spirochaetota</taxon>
        <taxon>Spirochaetia</taxon>
        <taxon>Leptospirales</taxon>
        <taxon>Leptospiraceae</taxon>
        <taxon>Leptospira</taxon>
    </lineage>
</organism>
<evidence type="ECO:0000313" key="2">
    <source>
        <dbReference type="EMBL" id="EMF83223.1"/>
    </source>
</evidence>
<dbReference type="Gene3D" id="3.30.930.10">
    <property type="entry name" value="Bira Bifunctional Protein, Domain 2"/>
    <property type="match status" value="1"/>
</dbReference>
<dbReference type="Proteomes" id="UP000011770">
    <property type="component" value="Unassembled WGS sequence"/>
</dbReference>
<dbReference type="PROSITE" id="PS01313">
    <property type="entry name" value="LIPB"/>
    <property type="match status" value="1"/>
</dbReference>
<sequence length="74" mass="8505">MEHAPTITRGINYNPENLLLGREFIESQGIQVHFIQRGGDFTAHEPGQLVIYSHVDLKKEISRSVLIWRICFSP</sequence>
<name>M3EQA9_9LEPT</name>
<dbReference type="Pfam" id="PF21948">
    <property type="entry name" value="LplA-B_cat"/>
    <property type="match status" value="1"/>
</dbReference>
<reference evidence="2 3" key="1">
    <citation type="submission" date="2013-01" db="EMBL/GenBank/DDBJ databases">
        <authorList>
            <person name="Harkins D.M."/>
            <person name="Durkin A.S."/>
            <person name="Brinkac L.M."/>
            <person name="Haft D.H."/>
            <person name="Selengut J.D."/>
            <person name="Sanka R."/>
            <person name="DePew J."/>
            <person name="Purushe J."/>
            <person name="Tulsiani S.M."/>
            <person name="Graham G.C."/>
            <person name="Burns M.-A."/>
            <person name="Dohnt M.F."/>
            <person name="Smythe L.D."/>
            <person name="McKay D.B."/>
            <person name="Craig S.B."/>
            <person name="Vinetz J.M."/>
            <person name="Sutton G.G."/>
            <person name="Nierman W.C."/>
            <person name="Fouts D.E."/>
        </authorList>
    </citation>
    <scope>NUCLEOTIDE SEQUENCE [LARGE SCALE GENOMIC DNA]</scope>
    <source>
        <strain evidence="2 3">LT2116</strain>
    </source>
</reference>
<proteinExistence type="predicted"/>